<dbReference type="Gene3D" id="1.20.1270.230">
    <property type="entry name" value="DNA terminal protein Gp3, priming domain"/>
    <property type="match status" value="1"/>
</dbReference>
<accession>A0A1X9SGQ4</accession>
<sequence length="269" mass="31990">MAKYVPIRLSQNDRKEYARLVRNAKAKIRRTKKNYGVDISSQIDLPSIETFKTRKQFNEWKEKQGKLRFDTSLQFVKNEYGVVASKKEIRKAEKDTKTAIVNAKKMIKSLEKLPVYIDKKKQMTMKQRMGIMDTASVTGINVPKPFNFKEIKDKYQLGAKVRGMAKQASDDYYDKKMEVFKRNFIDKLNFTFGFMGDELDEFLNKLEQMDTLEFYQMFQMYPDSFDFSLYGSEGDEGYEGLTEDFFYRIQSDYEHYMQTEYGRNDLKYY</sequence>
<keyword evidence="2" id="KW-1185">Reference proteome</keyword>
<evidence type="ECO:0000313" key="2">
    <source>
        <dbReference type="Proteomes" id="UP000222204"/>
    </source>
</evidence>
<dbReference type="Proteomes" id="UP000222204">
    <property type="component" value="Segment"/>
</dbReference>
<reference evidence="1 2" key="1">
    <citation type="submission" date="2017-04" db="EMBL/GenBank/DDBJ databases">
        <authorList>
            <person name="Afonso C.L."/>
            <person name="Miller P.J."/>
            <person name="Scott M.A."/>
            <person name="Spackman E."/>
            <person name="Goraichik I."/>
            <person name="Dimitrov K.M."/>
            <person name="Suarez D.L."/>
            <person name="Swayne D.E."/>
        </authorList>
    </citation>
    <scope>NUCLEOTIDE SEQUENCE [LARGE SCALE GENOMIC DNA]</scope>
</reference>
<name>A0A1X9SGQ4_9CAUD</name>
<organism evidence="1 2">
    <name type="scientific">Bacillus phage BeachBum</name>
    <dbReference type="NCBI Taxonomy" id="1983461"/>
    <lineage>
        <taxon>Viruses</taxon>
        <taxon>Duplodnaviria</taxon>
        <taxon>Heunggongvirae</taxon>
        <taxon>Uroviricota</taxon>
        <taxon>Caudoviricetes</taxon>
        <taxon>Salasmaviridae</taxon>
        <taxon>Harambevirus</taxon>
        <taxon>Harambevirus beachbum</taxon>
    </lineage>
</organism>
<dbReference type="GO" id="GO:0006269">
    <property type="term" value="P:DNA replication, synthesis of primer"/>
    <property type="evidence" value="ECO:0007669"/>
    <property type="project" value="InterPro"/>
</dbReference>
<gene>
    <name evidence="1" type="ORF">BEACHBUM_4</name>
</gene>
<dbReference type="InterPro" id="IPR037216">
    <property type="entry name" value="DNA_terminal_Gp3_sf"/>
</dbReference>
<dbReference type="InterPro" id="IPR043124">
    <property type="entry name" value="DNA_terminal_Gp3_C"/>
</dbReference>
<dbReference type="PIRSF" id="PIRSF004179">
    <property type="entry name" value="Phi-29_GP3"/>
    <property type="match status" value="1"/>
</dbReference>
<evidence type="ECO:0000313" key="1">
    <source>
        <dbReference type="EMBL" id="ARQ95229.1"/>
    </source>
</evidence>
<protein>
    <submittedName>
        <fullName evidence="1">Terminal protein</fullName>
    </submittedName>
</protein>
<dbReference type="InterPro" id="IPR008770">
    <property type="entry name" value="DNA_terminal_Gp3"/>
</dbReference>
<dbReference type="Gene3D" id="6.10.250.960">
    <property type="match status" value="1"/>
</dbReference>
<dbReference type="SUPFAM" id="SSF140919">
    <property type="entry name" value="DNA terminal protein"/>
    <property type="match status" value="1"/>
</dbReference>
<dbReference type="EMBL" id="KY921761">
    <property type="protein sequence ID" value="ARQ95229.1"/>
    <property type="molecule type" value="Genomic_DNA"/>
</dbReference>
<proteinExistence type="predicted"/>
<dbReference type="Pfam" id="PF05435">
    <property type="entry name" value="Phi-29_GP3"/>
    <property type="match status" value="1"/>
</dbReference>